<dbReference type="Proteomes" id="UP001328107">
    <property type="component" value="Unassembled WGS sequence"/>
</dbReference>
<keyword evidence="1" id="KW-0812">Transmembrane</keyword>
<feature type="non-terminal residue" evidence="2">
    <location>
        <position position="1"/>
    </location>
</feature>
<accession>A0AAN5I6Y3</accession>
<evidence type="ECO:0000256" key="1">
    <source>
        <dbReference type="SAM" id="Phobius"/>
    </source>
</evidence>
<keyword evidence="1" id="KW-1133">Transmembrane helix</keyword>
<comment type="caution">
    <text evidence="2">The sequence shown here is derived from an EMBL/GenBank/DDBJ whole genome shotgun (WGS) entry which is preliminary data.</text>
</comment>
<organism evidence="2 3">
    <name type="scientific">Pristionchus mayeri</name>
    <dbReference type="NCBI Taxonomy" id="1317129"/>
    <lineage>
        <taxon>Eukaryota</taxon>
        <taxon>Metazoa</taxon>
        <taxon>Ecdysozoa</taxon>
        <taxon>Nematoda</taxon>
        <taxon>Chromadorea</taxon>
        <taxon>Rhabditida</taxon>
        <taxon>Rhabditina</taxon>
        <taxon>Diplogasteromorpha</taxon>
        <taxon>Diplogasteroidea</taxon>
        <taxon>Neodiplogasteridae</taxon>
        <taxon>Pristionchus</taxon>
    </lineage>
</organism>
<keyword evidence="3" id="KW-1185">Reference proteome</keyword>
<dbReference type="EMBL" id="BTRK01000005">
    <property type="protein sequence ID" value="GMR52711.1"/>
    <property type="molecule type" value="Genomic_DNA"/>
</dbReference>
<evidence type="ECO:0000313" key="2">
    <source>
        <dbReference type="EMBL" id="GMR52711.1"/>
    </source>
</evidence>
<feature type="transmembrane region" description="Helical" evidence="1">
    <location>
        <begin position="12"/>
        <end position="30"/>
    </location>
</feature>
<keyword evidence="1" id="KW-0472">Membrane</keyword>
<reference evidence="3" key="1">
    <citation type="submission" date="2022-10" db="EMBL/GenBank/DDBJ databases">
        <title>Genome assembly of Pristionchus species.</title>
        <authorList>
            <person name="Yoshida K."/>
            <person name="Sommer R.J."/>
        </authorList>
    </citation>
    <scope>NUCLEOTIDE SEQUENCE [LARGE SCALE GENOMIC DNA]</scope>
    <source>
        <strain evidence="3">RS5460</strain>
    </source>
</reference>
<evidence type="ECO:0000313" key="3">
    <source>
        <dbReference type="Proteomes" id="UP001328107"/>
    </source>
</evidence>
<dbReference type="AlphaFoldDB" id="A0AAN5I6Y3"/>
<proteinExistence type="predicted"/>
<gene>
    <name evidence="2" type="ORF">PMAYCL1PPCAC_22906</name>
</gene>
<name>A0AAN5I6Y3_9BILA</name>
<sequence length="71" mass="8248">VFRMLPPNVRAHIVSASILAAVGAGAYGVYTAARTLKRWIDSTPYQQHQEMELYLYKKELQVLQQQQQQKW</sequence>
<protein>
    <submittedName>
        <fullName evidence="2">Uncharacterized protein</fullName>
    </submittedName>
</protein>